<name>A0A8R1XV82_ONCVO</name>
<feature type="region of interest" description="Disordered" evidence="1">
    <location>
        <begin position="81"/>
        <end position="129"/>
    </location>
</feature>
<keyword evidence="3" id="KW-1185">Reference proteome</keyword>
<feature type="compositionally biased region" description="Basic and acidic residues" evidence="1">
    <location>
        <begin position="7"/>
        <end position="20"/>
    </location>
</feature>
<dbReference type="EnsemblMetazoa" id="OVOC2690.1">
    <property type="protein sequence ID" value="OVOC2690.1"/>
    <property type="gene ID" value="WBGene00239499"/>
</dbReference>
<dbReference type="EMBL" id="CMVM020000075">
    <property type="status" value="NOT_ANNOTATED_CDS"/>
    <property type="molecule type" value="Genomic_DNA"/>
</dbReference>
<dbReference type="AlphaFoldDB" id="A0A8R1XV82"/>
<evidence type="ECO:0000313" key="2">
    <source>
        <dbReference type="EnsemblMetazoa" id="OVOC2690.1"/>
    </source>
</evidence>
<feature type="compositionally biased region" description="Basic and acidic residues" evidence="1">
    <location>
        <begin position="34"/>
        <end position="46"/>
    </location>
</feature>
<accession>A0A8R1XV82</accession>
<reference evidence="2" key="2">
    <citation type="submission" date="2022-06" db="UniProtKB">
        <authorList>
            <consortium name="EnsemblMetazoa"/>
        </authorList>
    </citation>
    <scope>IDENTIFICATION</scope>
</reference>
<feature type="region of interest" description="Disordered" evidence="1">
    <location>
        <begin position="25"/>
        <end position="46"/>
    </location>
</feature>
<evidence type="ECO:0000313" key="3">
    <source>
        <dbReference type="Proteomes" id="UP000024404"/>
    </source>
</evidence>
<dbReference type="Proteomes" id="UP000024404">
    <property type="component" value="Unassembled WGS sequence"/>
</dbReference>
<proteinExistence type="predicted"/>
<feature type="region of interest" description="Disordered" evidence="1">
    <location>
        <begin position="1"/>
        <end position="20"/>
    </location>
</feature>
<sequence length="129" mass="15365">MYQQADIPKDKHVSRQNDKHACRQTLQLTGKQSEITRHQIGDQERRRDFEKIYKVRIWSRSILFHELERAPVFRTTLFYKNPGKVESNRHNNQQSKRRDEKARMGLSFMNDAPPGLNKKEEDKAGPKFK</sequence>
<feature type="compositionally biased region" description="Basic and acidic residues" evidence="1">
    <location>
        <begin position="117"/>
        <end position="129"/>
    </location>
</feature>
<organism evidence="2 3">
    <name type="scientific">Onchocerca volvulus</name>
    <dbReference type="NCBI Taxonomy" id="6282"/>
    <lineage>
        <taxon>Eukaryota</taxon>
        <taxon>Metazoa</taxon>
        <taxon>Ecdysozoa</taxon>
        <taxon>Nematoda</taxon>
        <taxon>Chromadorea</taxon>
        <taxon>Rhabditida</taxon>
        <taxon>Spirurina</taxon>
        <taxon>Spiruromorpha</taxon>
        <taxon>Filarioidea</taxon>
        <taxon>Onchocercidae</taxon>
        <taxon>Onchocerca</taxon>
    </lineage>
</organism>
<reference evidence="3" key="1">
    <citation type="submission" date="2013-10" db="EMBL/GenBank/DDBJ databases">
        <title>Genome sequencing of Onchocerca volvulus.</title>
        <authorList>
            <person name="Cotton J."/>
            <person name="Tsai J."/>
            <person name="Stanley E."/>
            <person name="Tracey A."/>
            <person name="Holroyd N."/>
            <person name="Lustigman S."/>
            <person name="Berriman M."/>
        </authorList>
    </citation>
    <scope>NUCLEOTIDE SEQUENCE</scope>
</reference>
<protein>
    <submittedName>
        <fullName evidence="2">Uncharacterized protein</fullName>
    </submittedName>
</protein>
<evidence type="ECO:0000256" key="1">
    <source>
        <dbReference type="SAM" id="MobiDB-lite"/>
    </source>
</evidence>